<dbReference type="EMBL" id="JACGWM010000008">
    <property type="protein sequence ID" value="KAL0357419.1"/>
    <property type="molecule type" value="Genomic_DNA"/>
</dbReference>
<dbReference type="GO" id="GO:0098542">
    <property type="term" value="P:defense response to other organism"/>
    <property type="evidence" value="ECO:0007669"/>
    <property type="project" value="TreeGrafter"/>
</dbReference>
<keyword evidence="5" id="KW-0067">ATP-binding</keyword>
<dbReference type="AlphaFoldDB" id="A0AAW2PNS7"/>
<dbReference type="InterPro" id="IPR058922">
    <property type="entry name" value="WHD_DRP"/>
</dbReference>
<dbReference type="InterPro" id="IPR027417">
    <property type="entry name" value="P-loop_NTPase"/>
</dbReference>
<dbReference type="GO" id="GO:0005737">
    <property type="term" value="C:cytoplasm"/>
    <property type="evidence" value="ECO:0007669"/>
    <property type="project" value="UniProtKB-SubCell"/>
</dbReference>
<comment type="subcellular location">
    <subcellularLocation>
        <location evidence="1">Cytoplasm</location>
    </subcellularLocation>
</comment>
<evidence type="ECO:0000256" key="5">
    <source>
        <dbReference type="ARBA" id="ARBA00022840"/>
    </source>
</evidence>
<evidence type="ECO:0000256" key="3">
    <source>
        <dbReference type="ARBA" id="ARBA00022741"/>
    </source>
</evidence>
<dbReference type="Pfam" id="PF00931">
    <property type="entry name" value="NB-ARC"/>
    <property type="match status" value="1"/>
</dbReference>
<organism evidence="8">
    <name type="scientific">Sesamum calycinum</name>
    <dbReference type="NCBI Taxonomy" id="2727403"/>
    <lineage>
        <taxon>Eukaryota</taxon>
        <taxon>Viridiplantae</taxon>
        <taxon>Streptophyta</taxon>
        <taxon>Embryophyta</taxon>
        <taxon>Tracheophyta</taxon>
        <taxon>Spermatophyta</taxon>
        <taxon>Magnoliopsida</taxon>
        <taxon>eudicotyledons</taxon>
        <taxon>Gunneridae</taxon>
        <taxon>Pentapetalae</taxon>
        <taxon>asterids</taxon>
        <taxon>lamiids</taxon>
        <taxon>Lamiales</taxon>
        <taxon>Pedaliaceae</taxon>
        <taxon>Sesamum</taxon>
    </lineage>
</organism>
<sequence>MLSETDDELSVCLHQALKGRRYLIVLDDVWDVKPWDDTSRFFPDENNGSRIIVTTRESSVADYTGSGRSHHRMNLLKDDESWNLLRQKAKASQDFWEQVSKNISSTEVDKGAFPEDYEIRSSKLINLLVAEGLVRPLSGKSLKGAADMHLKALVDRNLIFVRQQGIDGNAKSYGICTTS</sequence>
<name>A0AAW2PNS7_9LAMI</name>
<keyword evidence="2" id="KW-0963">Cytoplasm</keyword>
<evidence type="ECO:0000259" key="6">
    <source>
        <dbReference type="Pfam" id="PF00931"/>
    </source>
</evidence>
<dbReference type="Pfam" id="PF23559">
    <property type="entry name" value="WHD_DRP"/>
    <property type="match status" value="1"/>
</dbReference>
<dbReference type="PANTHER" id="PTHR23155:SF1152">
    <property type="entry name" value="AAA+ ATPASE DOMAIN-CONTAINING PROTEIN"/>
    <property type="match status" value="1"/>
</dbReference>
<dbReference type="GO" id="GO:0043531">
    <property type="term" value="F:ADP binding"/>
    <property type="evidence" value="ECO:0007669"/>
    <property type="project" value="InterPro"/>
</dbReference>
<evidence type="ECO:0000256" key="2">
    <source>
        <dbReference type="ARBA" id="ARBA00022490"/>
    </source>
</evidence>
<dbReference type="InterPro" id="IPR044974">
    <property type="entry name" value="Disease_R_plants"/>
</dbReference>
<keyword evidence="3" id="KW-0547">Nucleotide-binding</keyword>
<dbReference type="PANTHER" id="PTHR23155">
    <property type="entry name" value="DISEASE RESISTANCE PROTEIN RP"/>
    <property type="match status" value="1"/>
</dbReference>
<accession>A0AAW2PNS7</accession>
<reference evidence="8" key="1">
    <citation type="submission" date="2020-06" db="EMBL/GenBank/DDBJ databases">
        <authorList>
            <person name="Li T."/>
            <person name="Hu X."/>
            <person name="Zhang T."/>
            <person name="Song X."/>
            <person name="Zhang H."/>
            <person name="Dai N."/>
            <person name="Sheng W."/>
            <person name="Hou X."/>
            <person name="Wei L."/>
        </authorList>
    </citation>
    <scope>NUCLEOTIDE SEQUENCE</scope>
    <source>
        <strain evidence="8">KEN8</strain>
        <tissue evidence="8">Leaf</tissue>
    </source>
</reference>
<gene>
    <name evidence="8" type="ORF">Scaly_1427600</name>
</gene>
<evidence type="ECO:0000313" key="8">
    <source>
        <dbReference type="EMBL" id="KAL0357419.1"/>
    </source>
</evidence>
<proteinExistence type="predicted"/>
<keyword evidence="4" id="KW-0611">Plant defense</keyword>
<feature type="domain" description="Disease resistance protein winged helix" evidence="7">
    <location>
        <begin position="113"/>
        <end position="174"/>
    </location>
</feature>
<protein>
    <submittedName>
        <fullName evidence="8">Late blight resistance proteinR1A-3</fullName>
    </submittedName>
</protein>
<evidence type="ECO:0000259" key="7">
    <source>
        <dbReference type="Pfam" id="PF23559"/>
    </source>
</evidence>
<reference evidence="8" key="2">
    <citation type="journal article" date="2024" name="Plant">
        <title>Genomic evolution and insights into agronomic trait innovations of Sesamum species.</title>
        <authorList>
            <person name="Miao H."/>
            <person name="Wang L."/>
            <person name="Qu L."/>
            <person name="Liu H."/>
            <person name="Sun Y."/>
            <person name="Le M."/>
            <person name="Wang Q."/>
            <person name="Wei S."/>
            <person name="Zheng Y."/>
            <person name="Lin W."/>
            <person name="Duan Y."/>
            <person name="Cao H."/>
            <person name="Xiong S."/>
            <person name="Wang X."/>
            <person name="Wei L."/>
            <person name="Li C."/>
            <person name="Ma Q."/>
            <person name="Ju M."/>
            <person name="Zhao R."/>
            <person name="Li G."/>
            <person name="Mu C."/>
            <person name="Tian Q."/>
            <person name="Mei H."/>
            <person name="Zhang T."/>
            <person name="Gao T."/>
            <person name="Zhang H."/>
        </authorList>
    </citation>
    <scope>NUCLEOTIDE SEQUENCE</scope>
    <source>
        <strain evidence="8">KEN8</strain>
    </source>
</reference>
<feature type="domain" description="NB-ARC" evidence="6">
    <location>
        <begin position="5"/>
        <end position="92"/>
    </location>
</feature>
<evidence type="ECO:0000256" key="4">
    <source>
        <dbReference type="ARBA" id="ARBA00022821"/>
    </source>
</evidence>
<dbReference type="InterPro" id="IPR002182">
    <property type="entry name" value="NB-ARC"/>
</dbReference>
<evidence type="ECO:0000256" key="1">
    <source>
        <dbReference type="ARBA" id="ARBA00004496"/>
    </source>
</evidence>
<comment type="caution">
    <text evidence="8">The sequence shown here is derived from an EMBL/GenBank/DDBJ whole genome shotgun (WGS) entry which is preliminary data.</text>
</comment>
<dbReference type="Gene3D" id="3.40.50.300">
    <property type="entry name" value="P-loop containing nucleotide triphosphate hydrolases"/>
    <property type="match status" value="1"/>
</dbReference>
<dbReference type="SUPFAM" id="SSF52540">
    <property type="entry name" value="P-loop containing nucleoside triphosphate hydrolases"/>
    <property type="match status" value="1"/>
</dbReference>